<evidence type="ECO:0000313" key="3">
    <source>
        <dbReference type="Proteomes" id="UP000193087"/>
    </source>
</evidence>
<feature type="compositionally biased region" description="Basic and acidic residues" evidence="1">
    <location>
        <begin position="51"/>
        <end position="63"/>
    </location>
</feature>
<comment type="caution">
    <text evidence="2">The sequence shown here is derived from an EMBL/GenBank/DDBJ whole genome shotgun (WGS) entry which is preliminary data.</text>
</comment>
<keyword evidence="3" id="KW-1185">Reference proteome</keyword>
<dbReference type="STRING" id="486698.AWC22_02110"/>
<accession>A0A1X2BQX5</accession>
<evidence type="ECO:0000313" key="2">
    <source>
        <dbReference type="EMBL" id="ORW65984.1"/>
    </source>
</evidence>
<feature type="compositionally biased region" description="Polar residues" evidence="1">
    <location>
        <begin position="64"/>
        <end position="73"/>
    </location>
</feature>
<proteinExistence type="predicted"/>
<gene>
    <name evidence="2" type="ORF">AWC22_02110</name>
</gene>
<organism evidence="2 3">
    <name type="scientific">Mycobacterium riyadhense</name>
    <dbReference type="NCBI Taxonomy" id="486698"/>
    <lineage>
        <taxon>Bacteria</taxon>
        <taxon>Bacillati</taxon>
        <taxon>Actinomycetota</taxon>
        <taxon>Actinomycetes</taxon>
        <taxon>Mycobacteriales</taxon>
        <taxon>Mycobacteriaceae</taxon>
        <taxon>Mycobacterium</taxon>
    </lineage>
</organism>
<evidence type="ECO:0000256" key="1">
    <source>
        <dbReference type="SAM" id="MobiDB-lite"/>
    </source>
</evidence>
<dbReference type="EMBL" id="LQPQ01000191">
    <property type="protein sequence ID" value="ORW65984.1"/>
    <property type="molecule type" value="Genomic_DNA"/>
</dbReference>
<name>A0A1X2BQX5_9MYCO</name>
<dbReference type="Proteomes" id="UP000193087">
    <property type="component" value="Unassembled WGS sequence"/>
</dbReference>
<dbReference type="AlphaFoldDB" id="A0A1X2BQX5"/>
<feature type="region of interest" description="Disordered" evidence="1">
    <location>
        <begin position="51"/>
        <end position="73"/>
    </location>
</feature>
<protein>
    <submittedName>
        <fullName evidence="2">Uncharacterized protein</fullName>
    </submittedName>
</protein>
<reference evidence="2 3" key="1">
    <citation type="submission" date="2016-01" db="EMBL/GenBank/DDBJ databases">
        <title>The new phylogeny of the genus Mycobacterium.</title>
        <authorList>
            <person name="Tarcisio F."/>
            <person name="Conor M."/>
            <person name="Antonella G."/>
            <person name="Elisabetta G."/>
            <person name="Giulia F.S."/>
            <person name="Sara T."/>
            <person name="Anna F."/>
            <person name="Clotilde B."/>
            <person name="Roberto B."/>
            <person name="Veronica D.S."/>
            <person name="Fabio R."/>
            <person name="Monica P."/>
            <person name="Olivier J."/>
            <person name="Enrico T."/>
            <person name="Nicola S."/>
        </authorList>
    </citation>
    <scope>NUCLEOTIDE SEQUENCE [LARGE SCALE GENOMIC DNA]</scope>
    <source>
        <strain evidence="2 3">DSM 45176</strain>
    </source>
</reference>
<sequence length="73" mass="8096">MHQRACRSFINLLRNGHQSGAGFTDIEQNGDVVSTVTSQTIQLVHDDEIHARQRQVPKTDEHALQTSTVGRAS</sequence>